<protein>
    <submittedName>
        <fullName evidence="1">Uncharacterized protein</fullName>
    </submittedName>
</protein>
<gene>
    <name evidence="1" type="ORF">MANES_07G042900v8</name>
</gene>
<keyword evidence="2" id="KW-1185">Reference proteome</keyword>
<evidence type="ECO:0000313" key="2">
    <source>
        <dbReference type="Proteomes" id="UP000091857"/>
    </source>
</evidence>
<accession>A0ACB7HES8</accession>
<dbReference type="EMBL" id="CM004393">
    <property type="protein sequence ID" value="KAG8650499.1"/>
    <property type="molecule type" value="Genomic_DNA"/>
</dbReference>
<proteinExistence type="predicted"/>
<name>A0ACB7HES8_MANES</name>
<comment type="caution">
    <text evidence="1">The sequence shown here is derived from an EMBL/GenBank/DDBJ whole genome shotgun (WGS) entry which is preliminary data.</text>
</comment>
<organism evidence="1 2">
    <name type="scientific">Manihot esculenta</name>
    <name type="common">Cassava</name>
    <name type="synonym">Jatropha manihot</name>
    <dbReference type="NCBI Taxonomy" id="3983"/>
    <lineage>
        <taxon>Eukaryota</taxon>
        <taxon>Viridiplantae</taxon>
        <taxon>Streptophyta</taxon>
        <taxon>Embryophyta</taxon>
        <taxon>Tracheophyta</taxon>
        <taxon>Spermatophyta</taxon>
        <taxon>Magnoliopsida</taxon>
        <taxon>eudicotyledons</taxon>
        <taxon>Gunneridae</taxon>
        <taxon>Pentapetalae</taxon>
        <taxon>rosids</taxon>
        <taxon>fabids</taxon>
        <taxon>Malpighiales</taxon>
        <taxon>Euphorbiaceae</taxon>
        <taxon>Crotonoideae</taxon>
        <taxon>Manihoteae</taxon>
        <taxon>Manihot</taxon>
    </lineage>
</organism>
<dbReference type="Proteomes" id="UP000091857">
    <property type="component" value="Chromosome 7"/>
</dbReference>
<sequence length="1031" mass="113482">METISQLHIVLLVICLIIGEFALNGKAQMVDCNESDREALIDFKKGLEESEDRISSWRGSNCCQWWGITCDNNTGAVVTVDLHNQYPSGYDASGRYGNWNLSGEIRPSLTKLKSLRYLDLSFNTFNGQIPDFLSSLENLQYLNLSNAGFRGAVPPNLGNLSRLQYLDLSPSFPYYLSVDNFEWVTGLVSLKYLEMTGSNLSMVGLRWIEAFNKLPHLTELHLSSCGLSTFTSTLTFVNFTSLAVLDLYGNQFNSMLPSWLVNISSLVSLDISYSSLYGRIPLGFRELTNLQSLNLGNNDNLTASCSQLLGGSWKKIEVLDFELNKLHGSLPASLGNMSFLTRLNLFHNGIKGRIPGSIGRLCNLQYIDLSANNLTGSIPEGIENCPSKGPLPSLQKFIASDNQLVGNLPDWLGQLTSLVELNLQWNSLQGPIPASLGNLQHLSELRLEANKLNGSLPESLGQLSNLSALDVSINELTGVISETHFSSLSKLQLLLLSENSFILNLNSHWIPPFQLWYLELGSCHLGPLFPEWLRSQKELQYLHFPNASVSGSIPEWFWEMSGNLSVLNVSFNQLEGQLPNPFNIAPSALLDLSSNLFYGPIPLPSAEINLLDLSNNQFSGPIPDNIGKIMPNLVFLSLSNNQITSEVPVSIGEMKSLQVVDLSRNNLTGSIPPSIGNSSLLSVLDLQKNNLSGEIPASLGQLNLLQTLHLNNNRFSGEIPSTLQNSSFLETLDLGNNRFTGNIPPWIGQTFPHLRIFSLRSNKFFGEIPPVLSNLSSLQVLDLAENKLNSTIPASFGDLKAMTQQQTVNIYLFYGSYMTQYYQENFAVNMYGQPLVYTKTLSLLTSIDLSGNNLYGELPEQITKLVGLVVLNLSGNHISGRIPNSISELRQLLSLDLSDNNNSGGIPPSMSSMTFLAYLNVSNNKLSGIIPYTNQMTTFNATSFSGNPGLCGGPLTVKCSDGGVTGDSDGRRNAESDRDDSFIDKWFYLSIGLGYAAGLLLPYLTFAIRTSWGDIYFGFVDKIVAKLLEFL</sequence>
<reference evidence="2" key="1">
    <citation type="journal article" date="2016" name="Nat. Biotechnol.">
        <title>Sequencing wild and cultivated cassava and related species reveals extensive interspecific hybridization and genetic diversity.</title>
        <authorList>
            <person name="Bredeson J.V."/>
            <person name="Lyons J.B."/>
            <person name="Prochnik S.E."/>
            <person name="Wu G.A."/>
            <person name="Ha C.M."/>
            <person name="Edsinger-Gonzales E."/>
            <person name="Grimwood J."/>
            <person name="Schmutz J."/>
            <person name="Rabbi I.Y."/>
            <person name="Egesi C."/>
            <person name="Nauluvula P."/>
            <person name="Lebot V."/>
            <person name="Ndunguru J."/>
            <person name="Mkamilo G."/>
            <person name="Bart R.S."/>
            <person name="Setter T.L."/>
            <person name="Gleadow R.M."/>
            <person name="Kulakow P."/>
            <person name="Ferguson M.E."/>
            <person name="Rounsley S."/>
            <person name="Rokhsar D.S."/>
        </authorList>
    </citation>
    <scope>NUCLEOTIDE SEQUENCE [LARGE SCALE GENOMIC DNA]</scope>
    <source>
        <strain evidence="2">cv. AM560-2</strain>
    </source>
</reference>
<evidence type="ECO:0000313" key="1">
    <source>
        <dbReference type="EMBL" id="KAG8650499.1"/>
    </source>
</evidence>